<gene>
    <name evidence="6" type="ORF">CUMW_112790</name>
</gene>
<feature type="compositionally biased region" description="Polar residues" evidence="5">
    <location>
        <begin position="311"/>
        <end position="321"/>
    </location>
</feature>
<evidence type="ECO:0000313" key="7">
    <source>
        <dbReference type="Proteomes" id="UP000236630"/>
    </source>
</evidence>
<feature type="compositionally biased region" description="Low complexity" evidence="5">
    <location>
        <begin position="290"/>
        <end position="308"/>
    </location>
</feature>
<accession>A0A2H5P893</accession>
<evidence type="ECO:0000256" key="3">
    <source>
        <dbReference type="ARBA" id="ARBA00022705"/>
    </source>
</evidence>
<keyword evidence="3" id="KW-0235">DNA replication</keyword>
<keyword evidence="4" id="KW-0539">Nucleus</keyword>
<dbReference type="GO" id="GO:0043625">
    <property type="term" value="C:delta DNA polymerase complex"/>
    <property type="evidence" value="ECO:0007669"/>
    <property type="project" value="InterPro"/>
</dbReference>
<dbReference type="Gene3D" id="3.90.1030.20">
    <property type="entry name" value="DNA polymerase delta, p66 (Cdc27) subunit, wHTH domain"/>
    <property type="match status" value="1"/>
</dbReference>
<feature type="non-terminal residue" evidence="6">
    <location>
        <position position="1"/>
    </location>
</feature>
<sequence length="570" mass="62321">RKIHTNRFINKSIYTFFTLKSHPKNLTSIAYKSRLGGVAGKLVPFEESQSPGKMPEIETLGILDEIQALVSDHLQVVSYKWLSRNFLVSSNTAKRLLQEFVVKHGNGLEVVYTLSGWLKSSPPSYNIRLVSEPKLAEAKQEFDGNCSIQVYSVQACIPKDPAALWNAEFVQAEELFKQPSAVDNCLRDNRFCGISNSFVKRGAEGTPVSNASLQLKIAAIPDLTKTNTAHHNNTVPPCLQNKVQQSSPKVGLMSSNVVKVVKGQSNGTGAHDQVTKPSVHEEKLQPLPANIQNKSSSGNGGSLANLWGRASSKSKPNSTPADASAGVVQDVSNEDDAEDVNFRRASNGEGKRKRKVVFDLSDEDEYEDAVNLASPDLPKGQSSLAPEQSKKVLVTEKPNLIFDELIEDKPKVKEEKATDLEPNHSEDSSVVSTRTITETSITEKIQKCVPEKDVHKDKVADSSAQSPKRRKVVKTRIDERGREVTEVLWEGEESEMKKPDSGTMQKADNTMKKAESNTVADNVKRPAAAKKSPALGSNAPSNAGNKAGNKKAGNQKDPKQGNILSFFKRV</sequence>
<dbReference type="AlphaFoldDB" id="A0A2H5P893"/>
<comment type="subcellular location">
    <subcellularLocation>
        <location evidence="1">Nucleus</location>
    </subcellularLocation>
</comment>
<keyword evidence="7" id="KW-1185">Reference proteome</keyword>
<feature type="region of interest" description="Disordered" evidence="5">
    <location>
        <begin position="413"/>
        <end position="570"/>
    </location>
</feature>
<dbReference type="PANTHER" id="PTHR17598:SF13">
    <property type="entry name" value="DNA POLYMERASE DELTA SUBUNIT 3"/>
    <property type="match status" value="1"/>
</dbReference>
<name>A0A2H5P893_CITUN</name>
<dbReference type="PANTHER" id="PTHR17598">
    <property type="entry name" value="DNA POLYMERASE DELTA SUBUNIT 3"/>
    <property type="match status" value="1"/>
</dbReference>
<dbReference type="GO" id="GO:1904161">
    <property type="term" value="P:DNA synthesis involved in UV-damage excision repair"/>
    <property type="evidence" value="ECO:0007669"/>
    <property type="project" value="TreeGrafter"/>
</dbReference>
<dbReference type="EMBL" id="BDQV01000046">
    <property type="protein sequence ID" value="GAY48579.1"/>
    <property type="molecule type" value="Genomic_DNA"/>
</dbReference>
<dbReference type="Proteomes" id="UP000236630">
    <property type="component" value="Unassembled WGS sequence"/>
</dbReference>
<dbReference type="STRING" id="55188.A0A2H5P893"/>
<feature type="region of interest" description="Disordered" evidence="5">
    <location>
        <begin position="288"/>
        <end position="352"/>
    </location>
</feature>
<dbReference type="FunFam" id="3.90.1030.20:FF:000002">
    <property type="entry name" value="DNA polymerase delta subunit"/>
    <property type="match status" value="1"/>
</dbReference>
<protein>
    <recommendedName>
        <fullName evidence="2">DNA polymerase delta subunit 3</fullName>
    </recommendedName>
</protein>
<organism evidence="6 7">
    <name type="scientific">Citrus unshiu</name>
    <name type="common">Satsuma mandarin</name>
    <name type="synonym">Citrus nobilis var. unshiu</name>
    <dbReference type="NCBI Taxonomy" id="55188"/>
    <lineage>
        <taxon>Eukaryota</taxon>
        <taxon>Viridiplantae</taxon>
        <taxon>Streptophyta</taxon>
        <taxon>Embryophyta</taxon>
        <taxon>Tracheophyta</taxon>
        <taxon>Spermatophyta</taxon>
        <taxon>Magnoliopsida</taxon>
        <taxon>eudicotyledons</taxon>
        <taxon>Gunneridae</taxon>
        <taxon>Pentapetalae</taxon>
        <taxon>rosids</taxon>
        <taxon>malvids</taxon>
        <taxon>Sapindales</taxon>
        <taxon>Rutaceae</taxon>
        <taxon>Aurantioideae</taxon>
        <taxon>Citrus</taxon>
    </lineage>
</organism>
<dbReference type="GO" id="GO:0006297">
    <property type="term" value="P:nucleotide-excision repair, DNA gap filling"/>
    <property type="evidence" value="ECO:0007669"/>
    <property type="project" value="TreeGrafter"/>
</dbReference>
<evidence type="ECO:0000256" key="1">
    <source>
        <dbReference type="ARBA" id="ARBA00004123"/>
    </source>
</evidence>
<dbReference type="GO" id="GO:0003887">
    <property type="term" value="F:DNA-directed DNA polymerase activity"/>
    <property type="evidence" value="ECO:0007669"/>
    <property type="project" value="TreeGrafter"/>
</dbReference>
<feature type="compositionally biased region" description="Low complexity" evidence="5">
    <location>
        <begin position="536"/>
        <end position="552"/>
    </location>
</feature>
<feature type="compositionally biased region" description="Basic and acidic residues" evidence="5">
    <location>
        <begin position="475"/>
        <end position="485"/>
    </location>
</feature>
<reference evidence="6 7" key="1">
    <citation type="journal article" date="2017" name="Front. Genet.">
        <title>Draft sequencing of the heterozygous diploid genome of Satsuma (Citrus unshiu Marc.) using a hybrid assembly approach.</title>
        <authorList>
            <person name="Shimizu T."/>
            <person name="Tanizawa Y."/>
            <person name="Mochizuki T."/>
            <person name="Nagasaki H."/>
            <person name="Yoshioka T."/>
            <person name="Toyoda A."/>
            <person name="Fujiyama A."/>
            <person name="Kaminuma E."/>
            <person name="Nakamura Y."/>
        </authorList>
    </citation>
    <scope>NUCLEOTIDE SEQUENCE [LARGE SCALE GENOMIC DNA]</scope>
    <source>
        <strain evidence="7">cv. Miyagawa wase</strain>
    </source>
</reference>
<dbReference type="Pfam" id="PF09507">
    <property type="entry name" value="CDC27"/>
    <property type="match status" value="1"/>
</dbReference>
<feature type="compositionally biased region" description="Basic and acidic residues" evidence="5">
    <location>
        <begin position="413"/>
        <end position="427"/>
    </location>
</feature>
<feature type="compositionally biased region" description="Basic and acidic residues" evidence="5">
    <location>
        <begin position="444"/>
        <end position="460"/>
    </location>
</feature>
<dbReference type="InterPro" id="IPR041913">
    <property type="entry name" value="POLD3_sf"/>
</dbReference>
<evidence type="ECO:0000256" key="2">
    <source>
        <dbReference type="ARBA" id="ARBA00017589"/>
    </source>
</evidence>
<evidence type="ECO:0000256" key="5">
    <source>
        <dbReference type="SAM" id="MobiDB-lite"/>
    </source>
</evidence>
<evidence type="ECO:0000313" key="6">
    <source>
        <dbReference type="EMBL" id="GAY48579.1"/>
    </source>
</evidence>
<dbReference type="InterPro" id="IPR019038">
    <property type="entry name" value="POLD3"/>
</dbReference>
<comment type="caution">
    <text evidence="6">The sequence shown here is derived from an EMBL/GenBank/DDBJ whole genome shotgun (WGS) entry which is preliminary data.</text>
</comment>
<feature type="compositionally biased region" description="Low complexity" evidence="5">
    <location>
        <begin position="428"/>
        <end position="443"/>
    </location>
</feature>
<proteinExistence type="predicted"/>
<evidence type="ECO:0000256" key="4">
    <source>
        <dbReference type="ARBA" id="ARBA00023242"/>
    </source>
</evidence>
<dbReference type="GO" id="GO:0006271">
    <property type="term" value="P:DNA strand elongation involved in DNA replication"/>
    <property type="evidence" value="ECO:0007669"/>
    <property type="project" value="TreeGrafter"/>
</dbReference>